<name>A0A927GGP0_9BACT</name>
<dbReference type="EMBL" id="JACXAA010000018">
    <property type="protein sequence ID" value="MBD2757192.1"/>
    <property type="molecule type" value="Genomic_DNA"/>
</dbReference>
<dbReference type="Proteomes" id="UP000653797">
    <property type="component" value="Unassembled WGS sequence"/>
</dbReference>
<reference evidence="1" key="1">
    <citation type="submission" date="2020-09" db="EMBL/GenBank/DDBJ databases">
        <authorList>
            <person name="Kim M.K."/>
        </authorList>
    </citation>
    <scope>NUCLEOTIDE SEQUENCE</scope>
    <source>
        <strain evidence="1">BT704</strain>
    </source>
</reference>
<accession>A0A927GGP0</accession>
<sequence>MSRSNDSFLTNQELIAQYRLNRSPDYFKLLYERYVDKVHHQYNVSSTVSKKRLIKRT</sequence>
<protein>
    <submittedName>
        <fullName evidence="1">Uncharacterized protein</fullName>
    </submittedName>
</protein>
<organism evidence="1 2">
    <name type="scientific">Spirosoma validum</name>
    <dbReference type="NCBI Taxonomy" id="2771355"/>
    <lineage>
        <taxon>Bacteria</taxon>
        <taxon>Pseudomonadati</taxon>
        <taxon>Bacteroidota</taxon>
        <taxon>Cytophagia</taxon>
        <taxon>Cytophagales</taxon>
        <taxon>Cytophagaceae</taxon>
        <taxon>Spirosoma</taxon>
    </lineage>
</organism>
<keyword evidence="2" id="KW-1185">Reference proteome</keyword>
<proteinExistence type="predicted"/>
<evidence type="ECO:0000313" key="1">
    <source>
        <dbReference type="EMBL" id="MBD2757192.1"/>
    </source>
</evidence>
<comment type="caution">
    <text evidence="1">The sequence shown here is derived from an EMBL/GenBank/DDBJ whole genome shotgun (WGS) entry which is preliminary data.</text>
</comment>
<dbReference type="RefSeq" id="WP_191042815.1">
    <property type="nucleotide sequence ID" value="NZ_JACXAA010000018.1"/>
</dbReference>
<gene>
    <name evidence="1" type="ORF">IC230_30225</name>
</gene>
<dbReference type="AlphaFoldDB" id="A0A927GGP0"/>
<evidence type="ECO:0000313" key="2">
    <source>
        <dbReference type="Proteomes" id="UP000653797"/>
    </source>
</evidence>